<proteinExistence type="predicted"/>
<evidence type="ECO:0000313" key="3">
    <source>
        <dbReference type="Proteomes" id="UP000027002"/>
    </source>
</evidence>
<dbReference type="Proteomes" id="UP000027002">
    <property type="component" value="Chromosome 3"/>
</dbReference>
<name>A0A8E5MHT0_USTVR</name>
<dbReference type="KEGG" id="uvi:66065285"/>
<sequence>MNDQGTGIGQALILEELMRRTGDTIPDFFILENDADNAESRLFCSEFAIIANTPPGEGRFAQEPRHALQQQPPRGKAGDTARARHLSATEFSLQQLLFDLDSSIVQRVPEIKGVEPGRPDYEALIAASKEDSIASTLDNVCVVNNHRKYVFDYYWVVKSQVGQIHGVLSMKKATLFKVFENQLLE</sequence>
<evidence type="ECO:0000313" key="2">
    <source>
        <dbReference type="EMBL" id="QUC20266.1"/>
    </source>
</evidence>
<accession>A0A8E5MHT0</accession>
<feature type="region of interest" description="Disordered" evidence="1">
    <location>
        <begin position="58"/>
        <end position="81"/>
    </location>
</feature>
<dbReference type="RefSeq" id="XP_042997939.1">
    <property type="nucleotide sequence ID" value="XM_043142005.1"/>
</dbReference>
<protein>
    <submittedName>
        <fullName evidence="2">Uncharacterized protein</fullName>
    </submittedName>
</protein>
<gene>
    <name evidence="2" type="ORF">UV8b_04507</name>
</gene>
<dbReference type="EMBL" id="CP072755">
    <property type="protein sequence ID" value="QUC20266.1"/>
    <property type="molecule type" value="Genomic_DNA"/>
</dbReference>
<keyword evidence="3" id="KW-1185">Reference proteome</keyword>
<reference evidence="2" key="1">
    <citation type="submission" date="2020-03" db="EMBL/GenBank/DDBJ databases">
        <title>A mixture of massive structural variations and highly conserved coding sequences in Ustilaginoidea virens genome.</title>
        <authorList>
            <person name="Zhang K."/>
            <person name="Zhao Z."/>
            <person name="Zhang Z."/>
            <person name="Li Y."/>
            <person name="Hsiang T."/>
            <person name="Sun W."/>
        </authorList>
    </citation>
    <scope>NUCLEOTIDE SEQUENCE</scope>
    <source>
        <strain evidence="2">UV-8b</strain>
    </source>
</reference>
<dbReference type="GeneID" id="66065285"/>
<organism evidence="2 3">
    <name type="scientific">Ustilaginoidea virens</name>
    <name type="common">Rice false smut fungus</name>
    <name type="synonym">Villosiclava virens</name>
    <dbReference type="NCBI Taxonomy" id="1159556"/>
    <lineage>
        <taxon>Eukaryota</taxon>
        <taxon>Fungi</taxon>
        <taxon>Dikarya</taxon>
        <taxon>Ascomycota</taxon>
        <taxon>Pezizomycotina</taxon>
        <taxon>Sordariomycetes</taxon>
        <taxon>Hypocreomycetidae</taxon>
        <taxon>Hypocreales</taxon>
        <taxon>Clavicipitaceae</taxon>
        <taxon>Ustilaginoidea</taxon>
    </lineage>
</organism>
<evidence type="ECO:0000256" key="1">
    <source>
        <dbReference type="SAM" id="MobiDB-lite"/>
    </source>
</evidence>
<dbReference type="AlphaFoldDB" id="A0A8E5MHT0"/>